<organism evidence="1 2">
    <name type="scientific">Kitasatospora cathayae</name>
    <dbReference type="NCBI Taxonomy" id="3004092"/>
    <lineage>
        <taxon>Bacteria</taxon>
        <taxon>Bacillati</taxon>
        <taxon>Actinomycetota</taxon>
        <taxon>Actinomycetes</taxon>
        <taxon>Kitasatosporales</taxon>
        <taxon>Streptomycetaceae</taxon>
        <taxon>Kitasatospora</taxon>
    </lineage>
</organism>
<keyword evidence="2" id="KW-1185">Reference proteome</keyword>
<evidence type="ECO:0000313" key="1">
    <source>
        <dbReference type="EMBL" id="WBP84414.1"/>
    </source>
</evidence>
<reference evidence="2" key="1">
    <citation type="submission" date="2022-12" db="EMBL/GenBank/DDBJ databases">
        <authorList>
            <person name="Mo P."/>
        </authorList>
    </citation>
    <scope>NUCLEOTIDE SEQUENCE [LARGE SCALE GENOMIC DNA]</scope>
    <source>
        <strain evidence="2">HUAS 3-15</strain>
    </source>
</reference>
<evidence type="ECO:0000313" key="2">
    <source>
        <dbReference type="Proteomes" id="UP001212821"/>
    </source>
</evidence>
<sequence length="240" mass="25929">MTVAPHIPGFEDEEVLLGESLADEPAFWLAHLLLVAGHDVAEPEAYGVAQEAYEAMLERLFDAEAPPLLLRVPFRHGHTACVIYQNFEDENDTDFVVHHPDWGRLGFLGQFGPHGSGPGLSWPELVNLADSQGDPGDEGLRERAQRFLLLLPALGDAETPLEEAQQAVAEALAAVGLRPDAVGELATQLVGDPAQEPRWFLTPDSPIPICSSDYSPRRIPLALGISKDQAHALAEALGGR</sequence>
<protein>
    <submittedName>
        <fullName evidence="1">Uncharacterized protein</fullName>
    </submittedName>
</protein>
<gene>
    <name evidence="1" type="ORF">O1G21_00135</name>
</gene>
<proteinExistence type="predicted"/>
<dbReference type="RefSeq" id="WP_270139611.1">
    <property type="nucleotide sequence ID" value="NZ_CP115450.1"/>
</dbReference>
<accession>A0ABY7PW75</accession>
<name>A0ABY7PW75_9ACTN</name>
<dbReference type="EMBL" id="CP115450">
    <property type="protein sequence ID" value="WBP84414.1"/>
    <property type="molecule type" value="Genomic_DNA"/>
</dbReference>
<dbReference type="Proteomes" id="UP001212821">
    <property type="component" value="Chromosome"/>
</dbReference>